<dbReference type="InterPro" id="IPR036322">
    <property type="entry name" value="WD40_repeat_dom_sf"/>
</dbReference>
<keyword evidence="3" id="KW-0677">Repeat</keyword>
<dbReference type="EC" id="3.1.1.97" evidence="6"/>
<dbReference type="GO" id="GO:0061685">
    <property type="term" value="F:diphthine methylesterase activity"/>
    <property type="evidence" value="ECO:0007669"/>
    <property type="project" value="UniProtKB-EC"/>
</dbReference>
<feature type="domain" description="STPR" evidence="9">
    <location>
        <begin position="121"/>
        <end position="194"/>
    </location>
</feature>
<dbReference type="PANTHER" id="PTHR46042:SF1">
    <property type="entry name" value="DIPHTHINE METHYLTRANSFERASE"/>
    <property type="match status" value="1"/>
</dbReference>
<evidence type="ECO:0000256" key="3">
    <source>
        <dbReference type="ARBA" id="ARBA00022737"/>
    </source>
</evidence>
<evidence type="ECO:0000256" key="4">
    <source>
        <dbReference type="ARBA" id="ARBA00022801"/>
    </source>
</evidence>
<keyword evidence="2" id="KW-0853">WD repeat</keyword>
<name>A0ABD1CPS8_CULPP</name>
<dbReference type="InterPro" id="IPR001680">
    <property type="entry name" value="WD40_rpt"/>
</dbReference>
<evidence type="ECO:0000256" key="1">
    <source>
        <dbReference type="ARBA" id="ARBA00005156"/>
    </source>
</evidence>
<dbReference type="AlphaFoldDB" id="A0ABD1CPS8"/>
<comment type="catalytic activity">
    <reaction evidence="7">
        <text>diphthine methyl ester-[translation elongation factor 2] + H2O = diphthine-[translation elongation factor 2] + methanol + H(+)</text>
        <dbReference type="Rhea" id="RHEA:42656"/>
        <dbReference type="Rhea" id="RHEA-COMP:10172"/>
        <dbReference type="Rhea" id="RHEA-COMP:10173"/>
        <dbReference type="ChEBI" id="CHEBI:15377"/>
        <dbReference type="ChEBI" id="CHEBI:15378"/>
        <dbReference type="ChEBI" id="CHEBI:17790"/>
        <dbReference type="ChEBI" id="CHEBI:79005"/>
        <dbReference type="ChEBI" id="CHEBI:82696"/>
        <dbReference type="EC" id="3.1.1.97"/>
    </reaction>
</comment>
<protein>
    <recommendedName>
        <fullName evidence="6">methylated diphthine methylhydrolase</fullName>
        <ecNumber evidence="6">3.1.1.97</ecNumber>
    </recommendedName>
</protein>
<dbReference type="EMBL" id="JBEHCU010010535">
    <property type="protein sequence ID" value="KAL1378062.1"/>
    <property type="molecule type" value="Genomic_DNA"/>
</dbReference>
<dbReference type="InterPro" id="IPR015943">
    <property type="entry name" value="WD40/YVTN_repeat-like_dom_sf"/>
</dbReference>
<feature type="compositionally biased region" description="Basic and acidic residues" evidence="8">
    <location>
        <begin position="188"/>
        <end position="198"/>
    </location>
</feature>
<comment type="pathway">
    <text evidence="1">Protein modification; peptidyl-diphthamide biosynthesis.</text>
</comment>
<dbReference type="Gene3D" id="2.130.10.10">
    <property type="entry name" value="YVTN repeat-like/Quinoprotein amine dehydrogenase"/>
    <property type="match status" value="1"/>
</dbReference>
<dbReference type="Pfam" id="PF21107">
    <property type="entry name" value="STPRs"/>
    <property type="match status" value="1"/>
</dbReference>
<proteinExistence type="inferred from homology"/>
<keyword evidence="11" id="KW-1185">Reference proteome</keyword>
<organism evidence="10 11">
    <name type="scientific">Culex pipiens pipiens</name>
    <name type="common">Northern house mosquito</name>
    <dbReference type="NCBI Taxonomy" id="38569"/>
    <lineage>
        <taxon>Eukaryota</taxon>
        <taxon>Metazoa</taxon>
        <taxon>Ecdysozoa</taxon>
        <taxon>Arthropoda</taxon>
        <taxon>Hexapoda</taxon>
        <taxon>Insecta</taxon>
        <taxon>Pterygota</taxon>
        <taxon>Neoptera</taxon>
        <taxon>Endopterygota</taxon>
        <taxon>Diptera</taxon>
        <taxon>Nematocera</taxon>
        <taxon>Culicoidea</taxon>
        <taxon>Culicidae</taxon>
        <taxon>Culicinae</taxon>
        <taxon>Culicini</taxon>
        <taxon>Culex</taxon>
        <taxon>Culex</taxon>
    </lineage>
</organism>
<feature type="compositionally biased region" description="Polar residues" evidence="8">
    <location>
        <begin position="53"/>
        <end position="63"/>
    </location>
</feature>
<dbReference type="Proteomes" id="UP001562425">
    <property type="component" value="Unassembled WGS sequence"/>
</dbReference>
<evidence type="ECO:0000313" key="10">
    <source>
        <dbReference type="EMBL" id="KAL1378062.1"/>
    </source>
</evidence>
<feature type="compositionally biased region" description="Basic and acidic residues" evidence="8">
    <location>
        <begin position="163"/>
        <end position="176"/>
    </location>
</feature>
<sequence length="665" mass="75173">MNPSFPTHHHHHQPTLYHNLVPAQHLPPPHQLPQPLQVQVPPTQVTSVDADATNDSSGTSLTKAQRRLLGESEAARAKRLAKNAERMRQKRSNETYEEYKIRLAKNAEANRRRRANETEAERALRHMRNAMRQRLRRAMETPEQKAIRKARLAQRMREIRANETPEQRKVRLEKGAARARHKFLTESSEERAERNRKKAEYARAFRSVKGKNPPGQNEDLGKNSAAVQMDIKVEQPPVPPQNATHQLQHNLVPQPAELHPPPAGGREPNYPINYTEFGAAFPTFFNYPHLKNGQQNAYNYPSQPYYPDLFRKPKMPSVISTLHTFDTVYSADSVEWCPHPPYQHLFVCGTYQLADGEESLTSGNSGTTTRKGRILLFSYDPQHDSLAHEQTIDTPAILDQKWHPKSAQLAVVTASGEMQLYAVREDTQQLSHVESLRIPPEDVDCEQLALALDWSSDGNRAAVSDSRGGVSIVSIEEQGMRHLHRWKAHSFEAWTCAFDRADQNVLYTGGDDTLLCTFDIRCVESPVARLRNKSHGAGVTSLLSLEGHLLATGSYDDCLRTFDTRAMKSSLTEFNVGGGLWRIKPNPGRPRQLLCACMYHNFSVVSVGEDGRVVALDAEYNEHGSICYGCDWSYRGREEGGEARYFATCSFYDHKLCLAVLKTEE</sequence>
<evidence type="ECO:0000256" key="2">
    <source>
        <dbReference type="ARBA" id="ARBA00022574"/>
    </source>
</evidence>
<dbReference type="InterPro" id="IPR052415">
    <property type="entry name" value="Diphthine_MTase"/>
</dbReference>
<evidence type="ECO:0000256" key="5">
    <source>
        <dbReference type="ARBA" id="ARBA00038092"/>
    </source>
</evidence>
<keyword evidence="4" id="KW-0378">Hydrolase</keyword>
<comment type="caution">
    <text evidence="10">The sequence shown here is derived from an EMBL/GenBank/DDBJ whole genome shotgun (WGS) entry which is preliminary data.</text>
</comment>
<evidence type="ECO:0000256" key="8">
    <source>
        <dbReference type="SAM" id="MobiDB-lite"/>
    </source>
</evidence>
<feature type="region of interest" description="Disordered" evidence="8">
    <location>
        <begin position="48"/>
        <end position="74"/>
    </location>
</feature>
<evidence type="ECO:0000259" key="9">
    <source>
        <dbReference type="Pfam" id="PF21107"/>
    </source>
</evidence>
<dbReference type="InterPro" id="IPR048998">
    <property type="entry name" value="STPR"/>
</dbReference>
<reference evidence="10 11" key="1">
    <citation type="submission" date="2024-05" db="EMBL/GenBank/DDBJ databases">
        <title>Culex pipiens pipiens assembly and annotation.</title>
        <authorList>
            <person name="Alout H."/>
            <person name="Durand T."/>
        </authorList>
    </citation>
    <scope>NUCLEOTIDE SEQUENCE [LARGE SCALE GENOMIC DNA]</scope>
    <source>
        <strain evidence="10">HA-2024</strain>
        <tissue evidence="10">Whole body</tissue>
    </source>
</reference>
<dbReference type="PANTHER" id="PTHR46042">
    <property type="entry name" value="DIPHTHINE METHYLTRANSFERASE"/>
    <property type="match status" value="1"/>
</dbReference>
<evidence type="ECO:0000256" key="6">
    <source>
        <dbReference type="ARBA" id="ARBA00039131"/>
    </source>
</evidence>
<gene>
    <name evidence="10" type="ORF">pipiens_015842</name>
</gene>
<comment type="similarity">
    <text evidence="5">Belongs to the DPH7 family.</text>
</comment>
<evidence type="ECO:0000313" key="11">
    <source>
        <dbReference type="Proteomes" id="UP001562425"/>
    </source>
</evidence>
<accession>A0ABD1CPS8</accession>
<evidence type="ECO:0000256" key="7">
    <source>
        <dbReference type="ARBA" id="ARBA00047551"/>
    </source>
</evidence>
<dbReference type="SUPFAM" id="SSF50978">
    <property type="entry name" value="WD40 repeat-like"/>
    <property type="match status" value="1"/>
</dbReference>
<feature type="region of interest" description="Disordered" evidence="8">
    <location>
        <begin position="163"/>
        <end position="198"/>
    </location>
</feature>
<dbReference type="SMART" id="SM00320">
    <property type="entry name" value="WD40"/>
    <property type="match status" value="3"/>
</dbReference>